<dbReference type="GO" id="GO:0034045">
    <property type="term" value="C:phagophore assembly site membrane"/>
    <property type="evidence" value="ECO:0007669"/>
    <property type="project" value="UniProtKB-SubCell"/>
</dbReference>
<evidence type="ECO:0008006" key="10">
    <source>
        <dbReference type="Google" id="ProtNLM"/>
    </source>
</evidence>
<sequence>MASRDIATRLRERQLLRLGTLLGTLLNLHAAYSSILTLETQTYLPRLSYLAFLLPKLHAFFYADLIYPEVSWADAWLEFENVPLKWHYPLGLLYDLYSGADPVFSHDTSAKSQEHDIEPWKLTVHFSKYPEDHLVKLDPDEKHLRDLFTNNVKEVRCLCPLHLFLTNRKPQADFLRNGTGKTVMFLSKEDSDNLWEGVKRHDLDLFNPVNKKLLNPQGVSLRNIPVRLYLPHSADEKPLLKSTTDDRKVQTGEDVTPGSIRVVQGMVPLASSSRESSQTSYEEIGVMI</sequence>
<accession>A0AAN6RC40</accession>
<evidence type="ECO:0000256" key="1">
    <source>
        <dbReference type="ARBA" id="ARBA00004623"/>
    </source>
</evidence>
<dbReference type="GO" id="GO:0061908">
    <property type="term" value="C:phagophore"/>
    <property type="evidence" value="ECO:0007669"/>
    <property type="project" value="TreeGrafter"/>
</dbReference>
<comment type="subcellular location">
    <subcellularLocation>
        <location evidence="1">Preautophagosomal structure membrane</location>
        <topology evidence="1">Peripheral membrane protein</topology>
    </subcellularLocation>
</comment>
<dbReference type="GO" id="GO:0044233">
    <property type="term" value="C:mitochondria-associated endoplasmic reticulum membrane contact site"/>
    <property type="evidence" value="ECO:0007669"/>
    <property type="project" value="TreeGrafter"/>
</dbReference>
<feature type="domain" description="Autophagy protein ATG5 UblA" evidence="7">
    <location>
        <begin position="42"/>
        <end position="126"/>
    </location>
</feature>
<dbReference type="InterPro" id="IPR048939">
    <property type="entry name" value="ATG5_UblA"/>
</dbReference>
<dbReference type="EMBL" id="WVTA01000021">
    <property type="protein sequence ID" value="KAK3197158.1"/>
    <property type="molecule type" value="Genomic_DNA"/>
</dbReference>
<dbReference type="GO" id="GO:0005776">
    <property type="term" value="C:autophagosome"/>
    <property type="evidence" value="ECO:0007669"/>
    <property type="project" value="TreeGrafter"/>
</dbReference>
<evidence type="ECO:0000313" key="9">
    <source>
        <dbReference type="Proteomes" id="UP001280581"/>
    </source>
</evidence>
<dbReference type="GO" id="GO:0000422">
    <property type="term" value="P:autophagy of mitochondrion"/>
    <property type="evidence" value="ECO:0007669"/>
    <property type="project" value="TreeGrafter"/>
</dbReference>
<dbReference type="GO" id="GO:0006995">
    <property type="term" value="P:cellular response to nitrogen starvation"/>
    <property type="evidence" value="ECO:0007669"/>
    <property type="project" value="TreeGrafter"/>
</dbReference>
<dbReference type="InterPro" id="IPR042527">
    <property type="entry name" value="Atg5_UblA_dom_sf"/>
</dbReference>
<keyword evidence="9" id="KW-1185">Reference proteome</keyword>
<proteinExistence type="inferred from homology"/>
<name>A0AAN6RC40_9PLEO</name>
<reference evidence="8 9" key="1">
    <citation type="submission" date="2021-02" db="EMBL/GenBank/DDBJ databases">
        <title>Genome assembly of Pseudopithomyces chartarum.</title>
        <authorList>
            <person name="Jauregui R."/>
            <person name="Singh J."/>
            <person name="Voisey C."/>
        </authorList>
    </citation>
    <scope>NUCLEOTIDE SEQUENCE [LARGE SCALE GENOMIC DNA]</scope>
    <source>
        <strain evidence="8 9">AGR01</strain>
    </source>
</reference>
<gene>
    <name evidence="8" type="ORF">GRF29_1536g866963</name>
</gene>
<dbReference type="GO" id="GO:0034727">
    <property type="term" value="P:piecemeal microautophagy of the nucleus"/>
    <property type="evidence" value="ECO:0007669"/>
    <property type="project" value="TreeGrafter"/>
</dbReference>
<dbReference type="PANTHER" id="PTHR13040:SF2">
    <property type="entry name" value="AUTOPHAGY PROTEIN 5"/>
    <property type="match status" value="1"/>
</dbReference>
<dbReference type="Gene3D" id="1.10.246.190">
    <property type="entry name" value="Autophagy protein Apg5, helix rich domain"/>
    <property type="match status" value="1"/>
</dbReference>
<dbReference type="Pfam" id="PF20637">
    <property type="entry name" value="ATG5_HBR"/>
    <property type="match status" value="1"/>
</dbReference>
<evidence type="ECO:0000256" key="3">
    <source>
        <dbReference type="ARBA" id="ARBA00022499"/>
    </source>
</evidence>
<evidence type="ECO:0000259" key="7">
    <source>
        <dbReference type="Pfam" id="PF20638"/>
    </source>
</evidence>
<keyword evidence="5" id="KW-0072">Autophagy</keyword>
<evidence type="ECO:0000256" key="5">
    <source>
        <dbReference type="ARBA" id="ARBA00023006"/>
    </source>
</evidence>
<dbReference type="GO" id="GO:0019776">
    <property type="term" value="F:Atg8-family ligase activity"/>
    <property type="evidence" value="ECO:0007669"/>
    <property type="project" value="TreeGrafter"/>
</dbReference>
<dbReference type="PANTHER" id="PTHR13040">
    <property type="entry name" value="AUTOPHAGY PROTEIN 5"/>
    <property type="match status" value="1"/>
</dbReference>
<dbReference type="InterPro" id="IPR042526">
    <property type="entry name" value="Atg5_HR"/>
</dbReference>
<evidence type="ECO:0000256" key="4">
    <source>
        <dbReference type="ARBA" id="ARBA00022843"/>
    </source>
</evidence>
<dbReference type="InterPro" id="IPR048940">
    <property type="entry name" value="ATG5_HBR"/>
</dbReference>
<keyword evidence="3" id="KW-1017">Isopeptide bond</keyword>
<dbReference type="InterPro" id="IPR007239">
    <property type="entry name" value="Atg5"/>
</dbReference>
<evidence type="ECO:0000256" key="2">
    <source>
        <dbReference type="ARBA" id="ARBA00006910"/>
    </source>
</evidence>
<protein>
    <recommendedName>
        <fullName evidence="10">Autophagy protein 5</fullName>
    </recommendedName>
</protein>
<dbReference type="Proteomes" id="UP001280581">
    <property type="component" value="Unassembled WGS sequence"/>
</dbReference>
<dbReference type="Pfam" id="PF20638">
    <property type="entry name" value="ATG5_UblA"/>
    <property type="match status" value="1"/>
</dbReference>
<dbReference type="AlphaFoldDB" id="A0AAN6RC40"/>
<comment type="similarity">
    <text evidence="2">Belongs to the ATG5 family.</text>
</comment>
<evidence type="ECO:0000259" key="6">
    <source>
        <dbReference type="Pfam" id="PF20637"/>
    </source>
</evidence>
<dbReference type="Gene3D" id="3.10.20.620">
    <property type="match status" value="1"/>
</dbReference>
<evidence type="ECO:0000313" key="8">
    <source>
        <dbReference type="EMBL" id="KAK3197158.1"/>
    </source>
</evidence>
<comment type="caution">
    <text evidence="8">The sequence shown here is derived from an EMBL/GenBank/DDBJ whole genome shotgun (WGS) entry which is preliminary data.</text>
</comment>
<dbReference type="GO" id="GO:0034274">
    <property type="term" value="C:Atg12-Atg5-Atg16 complex"/>
    <property type="evidence" value="ECO:0007669"/>
    <property type="project" value="TreeGrafter"/>
</dbReference>
<feature type="domain" description="Autophagy protein ATG5 alpha-helical bundle region" evidence="6">
    <location>
        <begin position="171"/>
        <end position="215"/>
    </location>
</feature>
<keyword evidence="4" id="KW-0832">Ubl conjugation</keyword>
<organism evidence="8 9">
    <name type="scientific">Pseudopithomyces chartarum</name>
    <dbReference type="NCBI Taxonomy" id="1892770"/>
    <lineage>
        <taxon>Eukaryota</taxon>
        <taxon>Fungi</taxon>
        <taxon>Dikarya</taxon>
        <taxon>Ascomycota</taxon>
        <taxon>Pezizomycotina</taxon>
        <taxon>Dothideomycetes</taxon>
        <taxon>Pleosporomycetidae</taxon>
        <taxon>Pleosporales</taxon>
        <taxon>Massarineae</taxon>
        <taxon>Didymosphaeriaceae</taxon>
        <taxon>Pseudopithomyces</taxon>
    </lineage>
</organism>